<reference evidence="2" key="1">
    <citation type="journal article" date="2023" name="G3 (Bethesda)">
        <title>A reference genome for the long-term kleptoplast-retaining sea slug Elysia crispata morphotype clarki.</title>
        <authorList>
            <person name="Eastman K.E."/>
            <person name="Pendleton A.L."/>
            <person name="Shaikh M.A."/>
            <person name="Suttiyut T."/>
            <person name="Ogas R."/>
            <person name="Tomko P."/>
            <person name="Gavelis G."/>
            <person name="Widhalm J.R."/>
            <person name="Wisecaver J.H."/>
        </authorList>
    </citation>
    <scope>NUCLEOTIDE SEQUENCE</scope>
    <source>
        <strain evidence="2">ECLA1</strain>
    </source>
</reference>
<comment type="caution">
    <text evidence="2">The sequence shown here is derived from an EMBL/GenBank/DDBJ whole genome shotgun (WGS) entry which is preliminary data.</text>
</comment>
<feature type="compositionally biased region" description="Low complexity" evidence="1">
    <location>
        <begin position="59"/>
        <end position="79"/>
    </location>
</feature>
<protein>
    <submittedName>
        <fullName evidence="2">Uncharacterized protein</fullName>
    </submittedName>
</protein>
<feature type="region of interest" description="Disordered" evidence="1">
    <location>
        <begin position="24"/>
        <end position="79"/>
    </location>
</feature>
<feature type="compositionally biased region" description="Basic and acidic residues" evidence="1">
    <location>
        <begin position="39"/>
        <end position="55"/>
    </location>
</feature>
<name>A0AAE1DET6_9GAST</name>
<accession>A0AAE1DET6</accession>
<dbReference type="Proteomes" id="UP001283361">
    <property type="component" value="Unassembled WGS sequence"/>
</dbReference>
<proteinExistence type="predicted"/>
<evidence type="ECO:0000313" key="2">
    <source>
        <dbReference type="EMBL" id="KAK3766813.1"/>
    </source>
</evidence>
<evidence type="ECO:0000256" key="1">
    <source>
        <dbReference type="SAM" id="MobiDB-lite"/>
    </source>
</evidence>
<organism evidence="2 3">
    <name type="scientific">Elysia crispata</name>
    <name type="common">lettuce slug</name>
    <dbReference type="NCBI Taxonomy" id="231223"/>
    <lineage>
        <taxon>Eukaryota</taxon>
        <taxon>Metazoa</taxon>
        <taxon>Spiralia</taxon>
        <taxon>Lophotrochozoa</taxon>
        <taxon>Mollusca</taxon>
        <taxon>Gastropoda</taxon>
        <taxon>Heterobranchia</taxon>
        <taxon>Euthyneura</taxon>
        <taxon>Panpulmonata</taxon>
        <taxon>Sacoglossa</taxon>
        <taxon>Placobranchoidea</taxon>
        <taxon>Plakobranchidae</taxon>
        <taxon>Elysia</taxon>
    </lineage>
</organism>
<keyword evidence="3" id="KW-1185">Reference proteome</keyword>
<gene>
    <name evidence="2" type="ORF">RRG08_056896</name>
</gene>
<dbReference type="AlphaFoldDB" id="A0AAE1DET6"/>
<dbReference type="EMBL" id="JAWDGP010004194">
    <property type="protein sequence ID" value="KAK3766813.1"/>
    <property type="molecule type" value="Genomic_DNA"/>
</dbReference>
<evidence type="ECO:0000313" key="3">
    <source>
        <dbReference type="Proteomes" id="UP001283361"/>
    </source>
</evidence>
<sequence>MVSIDRRYGQYRLELCRTTAGGLKQHRMAGTGQGGHKISRGEKENRREKKREQADIRGPSPCLLLTPTSPLTTPAASAE</sequence>